<dbReference type="InterPro" id="IPR056884">
    <property type="entry name" value="NPHP3-like_N"/>
</dbReference>
<dbReference type="STRING" id="946122.A0A0C2T509"/>
<name>A0A0C2T509_AMAMK</name>
<dbReference type="AlphaFoldDB" id="A0A0C2T509"/>
<keyword evidence="1" id="KW-0677">Repeat</keyword>
<dbReference type="PANTHER" id="PTHR10039:SF17">
    <property type="entry name" value="FUNGAL STAND N-TERMINAL GOODBYE DOMAIN-CONTAINING PROTEIN-RELATED"/>
    <property type="match status" value="1"/>
</dbReference>
<dbReference type="InParanoid" id="A0A0C2T509"/>
<dbReference type="HOGENOM" id="CLU_000288_6_10_1"/>
<dbReference type="Gene3D" id="3.40.50.300">
    <property type="entry name" value="P-loop containing nucleotide triphosphate hydrolases"/>
    <property type="match status" value="1"/>
</dbReference>
<dbReference type="InterPro" id="IPR027417">
    <property type="entry name" value="P-loop_NTPase"/>
</dbReference>
<gene>
    <name evidence="3" type="ORF">M378DRAFT_166589</name>
</gene>
<dbReference type="Proteomes" id="UP000054549">
    <property type="component" value="Unassembled WGS sequence"/>
</dbReference>
<reference evidence="3 4" key="1">
    <citation type="submission" date="2014-04" db="EMBL/GenBank/DDBJ databases">
        <title>Evolutionary Origins and Diversification of the Mycorrhizal Mutualists.</title>
        <authorList>
            <consortium name="DOE Joint Genome Institute"/>
            <consortium name="Mycorrhizal Genomics Consortium"/>
            <person name="Kohler A."/>
            <person name="Kuo A."/>
            <person name="Nagy L.G."/>
            <person name="Floudas D."/>
            <person name="Copeland A."/>
            <person name="Barry K.W."/>
            <person name="Cichocki N."/>
            <person name="Veneault-Fourrey C."/>
            <person name="LaButti K."/>
            <person name="Lindquist E.A."/>
            <person name="Lipzen A."/>
            <person name="Lundell T."/>
            <person name="Morin E."/>
            <person name="Murat C."/>
            <person name="Riley R."/>
            <person name="Ohm R."/>
            <person name="Sun H."/>
            <person name="Tunlid A."/>
            <person name="Henrissat B."/>
            <person name="Grigoriev I.V."/>
            <person name="Hibbett D.S."/>
            <person name="Martin F."/>
        </authorList>
    </citation>
    <scope>NUCLEOTIDE SEQUENCE [LARGE SCALE GENOMIC DNA]</scope>
    <source>
        <strain evidence="3 4">Koide BX008</strain>
    </source>
</reference>
<dbReference type="Pfam" id="PF24883">
    <property type="entry name" value="NPHP3_N"/>
    <property type="match status" value="1"/>
</dbReference>
<proteinExistence type="predicted"/>
<dbReference type="PROSITE" id="PS50837">
    <property type="entry name" value="NACHT"/>
    <property type="match status" value="1"/>
</dbReference>
<evidence type="ECO:0000313" key="3">
    <source>
        <dbReference type="EMBL" id="KIL61644.1"/>
    </source>
</evidence>
<evidence type="ECO:0000259" key="2">
    <source>
        <dbReference type="PROSITE" id="PS50837"/>
    </source>
</evidence>
<dbReference type="OrthoDB" id="5967843at2759"/>
<dbReference type="SUPFAM" id="SSF52540">
    <property type="entry name" value="P-loop containing nucleoside triphosphate hydrolases"/>
    <property type="match status" value="1"/>
</dbReference>
<feature type="domain" description="NACHT" evidence="2">
    <location>
        <begin position="13"/>
        <end position="165"/>
    </location>
</feature>
<organism evidence="3 4">
    <name type="scientific">Amanita muscaria (strain Koide BX008)</name>
    <dbReference type="NCBI Taxonomy" id="946122"/>
    <lineage>
        <taxon>Eukaryota</taxon>
        <taxon>Fungi</taxon>
        <taxon>Dikarya</taxon>
        <taxon>Basidiomycota</taxon>
        <taxon>Agaricomycotina</taxon>
        <taxon>Agaricomycetes</taxon>
        <taxon>Agaricomycetidae</taxon>
        <taxon>Agaricales</taxon>
        <taxon>Pluteineae</taxon>
        <taxon>Amanitaceae</taxon>
        <taxon>Amanita</taxon>
    </lineage>
</organism>
<evidence type="ECO:0000313" key="4">
    <source>
        <dbReference type="Proteomes" id="UP000054549"/>
    </source>
</evidence>
<dbReference type="EMBL" id="KN818281">
    <property type="protein sequence ID" value="KIL61644.1"/>
    <property type="molecule type" value="Genomic_DNA"/>
</dbReference>
<sequence>MHNWTDDPTRPERILWLHGPAGVGKSAIAQTISHSYGRDKVGATFFFFRSDPIRNDGNRLFPTLAWQLALSVPTAKDLITSSLEDYPDLPRKAIEAQFDRLIVQPFLTISGDESASPTCIRVIIIDGLDECSDVKLQRRILKLIGNAVADPRFPLRFVICSRPEAHIEDFFAQFQYPTLQIDLVNVDGTYRDIETYLKFEFARIAVEQELDPVVWPGQRILDCLVFQSSGQFVYASTTIKYVGDEYESAVARLNVILGLEVCVGKSPFAELDALYTEILQRQPDQDFLKEFLPVLVASSMLVGIEDGNLDDAMLLGIDEKELRRKLRGMHSLLKFEPFIHLHHKSFLDFLLDSSRSGERHVNKDFANKRYMELITDVLVKATSETMKRLNSHEGGHFKPRFATVINRVPLPIKIPLENLEDILRPLLIIQEKLLQLPNMSVPWKSRACEECWTFYMIDDLLLHLKLLRGKAQSQKPKYVGLRPLTAIEERQSIPQLDLDACLSLLLANLRGVEVLLNVRTIGLMRALVRFDATETAMKIRSMTDAENLVELIFCNPML</sequence>
<protein>
    <recommendedName>
        <fullName evidence="2">NACHT domain-containing protein</fullName>
    </recommendedName>
</protein>
<dbReference type="InterPro" id="IPR007111">
    <property type="entry name" value="NACHT_NTPase"/>
</dbReference>
<accession>A0A0C2T509</accession>
<keyword evidence="4" id="KW-1185">Reference proteome</keyword>
<dbReference type="PANTHER" id="PTHR10039">
    <property type="entry name" value="AMELOGENIN"/>
    <property type="match status" value="1"/>
</dbReference>
<evidence type="ECO:0000256" key="1">
    <source>
        <dbReference type="ARBA" id="ARBA00022737"/>
    </source>
</evidence>